<evidence type="ECO:0000256" key="7">
    <source>
        <dbReference type="ARBA" id="ARBA00023017"/>
    </source>
</evidence>
<feature type="region of interest" description="Disordered" evidence="10">
    <location>
        <begin position="444"/>
        <end position="503"/>
    </location>
</feature>
<dbReference type="InterPro" id="IPR022780">
    <property type="entry name" value="Dynein_light_int_chain"/>
</dbReference>
<name>A0A0J0XKQ4_9TREE</name>
<dbReference type="GO" id="GO:0005874">
    <property type="term" value="C:microtubule"/>
    <property type="evidence" value="ECO:0007669"/>
    <property type="project" value="UniProtKB-KW"/>
</dbReference>
<dbReference type="GO" id="GO:0005524">
    <property type="term" value="F:ATP binding"/>
    <property type="evidence" value="ECO:0007669"/>
    <property type="project" value="UniProtKB-KW"/>
</dbReference>
<keyword evidence="7" id="KW-0243">Dynein</keyword>
<dbReference type="Pfam" id="PF05783">
    <property type="entry name" value="DLIC"/>
    <property type="match status" value="1"/>
</dbReference>
<dbReference type="GO" id="GO:0000226">
    <property type="term" value="P:microtubule cytoskeleton organization"/>
    <property type="evidence" value="ECO:0007669"/>
    <property type="project" value="TreeGrafter"/>
</dbReference>
<keyword evidence="8" id="KW-0505">Motor protein</keyword>
<protein>
    <submittedName>
        <fullName evidence="11">DLIC-domain-containing protein</fullName>
    </submittedName>
</protein>
<dbReference type="GO" id="GO:0045504">
    <property type="term" value="F:dynein heavy chain binding"/>
    <property type="evidence" value="ECO:0007669"/>
    <property type="project" value="TreeGrafter"/>
</dbReference>
<reference evidence="11 12" key="1">
    <citation type="submission" date="2015-03" db="EMBL/GenBank/DDBJ databases">
        <title>Genomics and transcriptomics of the oil-accumulating basidiomycete yeast T. oleaginosus allow insights into substrate utilization and the diverse evolutionary trajectories of mating systems in fungi.</title>
        <authorList>
            <consortium name="DOE Joint Genome Institute"/>
            <person name="Kourist R."/>
            <person name="Kracht O."/>
            <person name="Bracharz F."/>
            <person name="Lipzen A."/>
            <person name="Nolan M."/>
            <person name="Ohm R."/>
            <person name="Grigoriev I."/>
            <person name="Sun S."/>
            <person name="Heitman J."/>
            <person name="Bruck T."/>
            <person name="Nowrousian M."/>
        </authorList>
    </citation>
    <scope>NUCLEOTIDE SEQUENCE [LARGE SCALE GENOMIC DNA]</scope>
    <source>
        <strain evidence="11 12">IBC0246</strain>
    </source>
</reference>
<feature type="region of interest" description="Disordered" evidence="10">
    <location>
        <begin position="1"/>
        <end position="33"/>
    </location>
</feature>
<keyword evidence="3" id="KW-0963">Cytoplasm</keyword>
<gene>
    <name evidence="11" type="ORF">CC85DRAFT_286233</name>
</gene>
<dbReference type="AlphaFoldDB" id="A0A0J0XKQ4"/>
<dbReference type="STRING" id="879819.A0A0J0XKQ4"/>
<dbReference type="EMBL" id="KQ087214">
    <property type="protein sequence ID" value="KLT41698.1"/>
    <property type="molecule type" value="Genomic_DNA"/>
</dbReference>
<dbReference type="PANTHER" id="PTHR12688">
    <property type="entry name" value="DYNEIN LIGHT INTERMEDIATE CHAIN"/>
    <property type="match status" value="1"/>
</dbReference>
<evidence type="ECO:0000256" key="4">
    <source>
        <dbReference type="ARBA" id="ARBA00022701"/>
    </source>
</evidence>
<comment type="subcellular location">
    <subcellularLocation>
        <location evidence="1">Cytoplasm</location>
        <location evidence="1">Cytoskeleton</location>
    </subcellularLocation>
</comment>
<feature type="compositionally biased region" description="Low complexity" evidence="10">
    <location>
        <begin position="490"/>
        <end position="503"/>
    </location>
</feature>
<evidence type="ECO:0000256" key="3">
    <source>
        <dbReference type="ARBA" id="ARBA00022490"/>
    </source>
</evidence>
<evidence type="ECO:0000256" key="8">
    <source>
        <dbReference type="ARBA" id="ARBA00023175"/>
    </source>
</evidence>
<keyword evidence="2" id="KW-0813">Transport</keyword>
<dbReference type="GO" id="GO:0005868">
    <property type="term" value="C:cytoplasmic dynein complex"/>
    <property type="evidence" value="ECO:0007669"/>
    <property type="project" value="InterPro"/>
</dbReference>
<dbReference type="GeneID" id="28984049"/>
<dbReference type="GO" id="GO:0035974">
    <property type="term" value="C:meiotic spindle pole body"/>
    <property type="evidence" value="ECO:0007669"/>
    <property type="project" value="TreeGrafter"/>
</dbReference>
<evidence type="ECO:0000313" key="12">
    <source>
        <dbReference type="Proteomes" id="UP000053611"/>
    </source>
</evidence>
<organism evidence="11 12">
    <name type="scientific">Cutaneotrichosporon oleaginosum</name>
    <dbReference type="NCBI Taxonomy" id="879819"/>
    <lineage>
        <taxon>Eukaryota</taxon>
        <taxon>Fungi</taxon>
        <taxon>Dikarya</taxon>
        <taxon>Basidiomycota</taxon>
        <taxon>Agaricomycotina</taxon>
        <taxon>Tremellomycetes</taxon>
        <taxon>Trichosporonales</taxon>
        <taxon>Trichosporonaceae</taxon>
        <taxon>Cutaneotrichosporon</taxon>
    </lineage>
</organism>
<evidence type="ECO:0000313" key="11">
    <source>
        <dbReference type="EMBL" id="KLT41698.1"/>
    </source>
</evidence>
<keyword evidence="6" id="KW-0067">ATP-binding</keyword>
<evidence type="ECO:0000256" key="2">
    <source>
        <dbReference type="ARBA" id="ARBA00022448"/>
    </source>
</evidence>
<keyword evidence="4" id="KW-0493">Microtubule</keyword>
<evidence type="ECO:0000256" key="5">
    <source>
        <dbReference type="ARBA" id="ARBA00022741"/>
    </source>
</evidence>
<evidence type="ECO:0000256" key="1">
    <source>
        <dbReference type="ARBA" id="ARBA00004245"/>
    </source>
</evidence>
<evidence type="ECO:0000256" key="6">
    <source>
        <dbReference type="ARBA" id="ARBA00022840"/>
    </source>
</evidence>
<dbReference type="Proteomes" id="UP000053611">
    <property type="component" value="Unassembled WGS sequence"/>
</dbReference>
<dbReference type="InterPro" id="IPR008467">
    <property type="entry name" value="Dynein1_light_intermed_chain"/>
</dbReference>
<keyword evidence="5" id="KW-0547">Nucleotide-binding</keyword>
<proteinExistence type="predicted"/>
<keyword evidence="12" id="KW-1185">Reference proteome</keyword>
<sequence>MAATPPRRQPAAGPSTPAVRSPAPPPPAISNGTQDLWTDILRSADRAKALPRKNIVLLSERHRGRAHLLDKVVGKRRARQPLAIGYDLLMSDDRDDDTPPVSVVYPPSSHPSLLRLVETTLPPHPLPNTAVVIVLDWSKPSTMVRELLAWLGWVDAWAARAAQADPSSEVDEMHERLESHLQHYTEPAAASVPLTNYGAVLPLGQGSLTRNPAGVPILVVCTRADLMDAVGDEMGMKGGGWEERTDWIQQVLRTVCLAYGAALFYTAPTQPHTYAFLREYLFHRLYTVPPPLGAEGAPAPQRFPFPHRANVLDRDAVMVPAGWDSWGKITILREPFDAARVARAWDASAARRDDDEGIEDLWAAMIPDTERPAAAHPVAVAVTSEAEQAFLARQLDGLVKSDAKGVFRRAAEAVDERYGVVGPMGTGGLSLPGVERAMAEMESAAEDVGRHARKDSKAAPASPDRSTVQNEALHNFFQGLLAKKQGTASATPTPTKAAPKAAK</sequence>
<dbReference type="GO" id="GO:0007018">
    <property type="term" value="P:microtubule-based movement"/>
    <property type="evidence" value="ECO:0007669"/>
    <property type="project" value="InterPro"/>
</dbReference>
<dbReference type="OrthoDB" id="27603at2759"/>
<evidence type="ECO:0000256" key="9">
    <source>
        <dbReference type="ARBA" id="ARBA00023212"/>
    </source>
</evidence>
<accession>A0A0J0XKQ4</accession>
<keyword evidence="9" id="KW-0206">Cytoskeleton</keyword>
<evidence type="ECO:0000256" key="10">
    <source>
        <dbReference type="SAM" id="MobiDB-lite"/>
    </source>
</evidence>
<dbReference type="PANTHER" id="PTHR12688:SF0">
    <property type="entry name" value="DYNEIN LIGHT INTERMEDIATE CHAIN"/>
    <property type="match status" value="1"/>
</dbReference>